<comment type="caution">
    <text evidence="2">The sequence shown here is derived from an EMBL/GenBank/DDBJ whole genome shotgun (WGS) entry which is preliminary data.</text>
</comment>
<evidence type="ECO:0000256" key="1">
    <source>
        <dbReference type="SAM" id="Phobius"/>
    </source>
</evidence>
<reference evidence="3" key="1">
    <citation type="submission" date="2016-04" db="EMBL/GenBank/DDBJ databases">
        <title>Cephalotus genome sequencing.</title>
        <authorList>
            <person name="Fukushima K."/>
            <person name="Hasebe M."/>
            <person name="Fang X."/>
        </authorList>
    </citation>
    <scope>NUCLEOTIDE SEQUENCE [LARGE SCALE GENOMIC DNA]</scope>
    <source>
        <strain evidence="3">cv. St1</strain>
    </source>
</reference>
<dbReference type="Proteomes" id="UP000187406">
    <property type="component" value="Unassembled WGS sequence"/>
</dbReference>
<evidence type="ECO:0000313" key="2">
    <source>
        <dbReference type="EMBL" id="GAV80010.1"/>
    </source>
</evidence>
<name>A0A1Q3CID4_CEPFO</name>
<dbReference type="PANTHER" id="PTHR37198">
    <property type="entry name" value="NUCLEOLIN"/>
    <property type="match status" value="1"/>
</dbReference>
<sequence>MEDQSVEWQIEDNNGKVSWVLKKGVTLGKRILVTGFVISSATLFLPPLVVISVMGFACSIPYGVFLASYACTEKLMNKLLPMATPAAPLLLDFGTVNTCDDVRIECENEGFGDERQQLADDTGGGVDEGDMLDYFYESVAAKKYLKDSVEIVKECYIGESLDEKDDTPLENSGVLIEGVIKGEEEEHAIGEEVTRVVIGIDINEENRLNVKEDDTPIEVTRIIVESYQDSDIKEEEKLMRETRGLLEQLGDRNVYENARMDKQIREFGKGGEICDREIAKESAERKDTGQRASADTGGLLETNIGVLETDKFVAELGGTINAGSIAEANQDPMVNKAPMLLGESAEENGANDKEPDFQLNWENQILVPSNADARWIADESGFELFDGKNEAGWPHSFANFDTGEESEQLSSKTTYHADVMELSVSVGENEPRSPAIVSDKVISMASNKVLYNEEKLWERIDAMRKIVGYKGTLHATCIEELKALYLFAGIEPPATFKDPSDLVEINEKLLFLMSIVGVK</sequence>
<proteinExistence type="predicted"/>
<gene>
    <name evidence="2" type="ORF">CFOL_v3_23472</name>
</gene>
<evidence type="ECO:0000313" key="3">
    <source>
        <dbReference type="Proteomes" id="UP000187406"/>
    </source>
</evidence>
<dbReference type="PANTHER" id="PTHR37198:SF1">
    <property type="entry name" value="NUCLEOLIN"/>
    <property type="match status" value="1"/>
</dbReference>
<dbReference type="EMBL" id="BDDD01002094">
    <property type="protein sequence ID" value="GAV80010.1"/>
    <property type="molecule type" value="Genomic_DNA"/>
</dbReference>
<keyword evidence="1" id="KW-0812">Transmembrane</keyword>
<keyword evidence="3" id="KW-1185">Reference proteome</keyword>
<protein>
    <submittedName>
        <fullName evidence="2">Uncharacterized protein</fullName>
    </submittedName>
</protein>
<dbReference type="OrthoDB" id="1933309at2759"/>
<dbReference type="AlphaFoldDB" id="A0A1Q3CID4"/>
<dbReference type="InParanoid" id="A0A1Q3CID4"/>
<keyword evidence="1" id="KW-1133">Transmembrane helix</keyword>
<dbReference type="STRING" id="3775.A0A1Q3CID4"/>
<dbReference type="FunCoup" id="A0A1Q3CID4">
    <property type="interactions" value="50"/>
</dbReference>
<feature type="transmembrane region" description="Helical" evidence="1">
    <location>
        <begin position="31"/>
        <end position="57"/>
    </location>
</feature>
<keyword evidence="1" id="KW-0472">Membrane</keyword>
<accession>A0A1Q3CID4</accession>
<organism evidence="2 3">
    <name type="scientific">Cephalotus follicularis</name>
    <name type="common">Albany pitcher plant</name>
    <dbReference type="NCBI Taxonomy" id="3775"/>
    <lineage>
        <taxon>Eukaryota</taxon>
        <taxon>Viridiplantae</taxon>
        <taxon>Streptophyta</taxon>
        <taxon>Embryophyta</taxon>
        <taxon>Tracheophyta</taxon>
        <taxon>Spermatophyta</taxon>
        <taxon>Magnoliopsida</taxon>
        <taxon>eudicotyledons</taxon>
        <taxon>Gunneridae</taxon>
        <taxon>Pentapetalae</taxon>
        <taxon>rosids</taxon>
        <taxon>fabids</taxon>
        <taxon>Oxalidales</taxon>
        <taxon>Cephalotaceae</taxon>
        <taxon>Cephalotus</taxon>
    </lineage>
</organism>